<reference evidence="2 3" key="1">
    <citation type="submission" date="2021-03" db="EMBL/GenBank/DDBJ databases">
        <title>novel species isolated from a fishpond in China.</title>
        <authorList>
            <person name="Lu H."/>
            <person name="Cai Z."/>
        </authorList>
    </citation>
    <scope>NUCLEOTIDE SEQUENCE [LARGE SCALE GENOMIC DNA]</scope>
    <source>
        <strain evidence="2 3">JCM 31546</strain>
    </source>
</reference>
<evidence type="ECO:0000313" key="3">
    <source>
        <dbReference type="Proteomes" id="UP000664698"/>
    </source>
</evidence>
<dbReference type="EMBL" id="JAFKCW010000001">
    <property type="protein sequence ID" value="MBN7800103.1"/>
    <property type="molecule type" value="Genomic_DNA"/>
</dbReference>
<dbReference type="Gene3D" id="3.40.630.30">
    <property type="match status" value="1"/>
</dbReference>
<dbReference type="PANTHER" id="PTHR43792:SF1">
    <property type="entry name" value="N-ACETYLTRANSFERASE DOMAIN-CONTAINING PROTEIN"/>
    <property type="match status" value="1"/>
</dbReference>
<dbReference type="PROSITE" id="PS51186">
    <property type="entry name" value="GNAT"/>
    <property type="match status" value="1"/>
</dbReference>
<organism evidence="2 3">
    <name type="scientific">Algoriphagus aestuariicola</name>
    <dbReference type="NCBI Taxonomy" id="1852016"/>
    <lineage>
        <taxon>Bacteria</taxon>
        <taxon>Pseudomonadati</taxon>
        <taxon>Bacteroidota</taxon>
        <taxon>Cytophagia</taxon>
        <taxon>Cytophagales</taxon>
        <taxon>Cyclobacteriaceae</taxon>
        <taxon>Algoriphagus</taxon>
    </lineage>
</organism>
<accession>A0ABS3BLD4</accession>
<comment type="caution">
    <text evidence="2">The sequence shown here is derived from an EMBL/GenBank/DDBJ whole genome shotgun (WGS) entry which is preliminary data.</text>
</comment>
<dbReference type="Pfam" id="PF13302">
    <property type="entry name" value="Acetyltransf_3"/>
    <property type="match status" value="1"/>
</dbReference>
<dbReference type="RefSeq" id="WP_206568064.1">
    <property type="nucleotide sequence ID" value="NZ_JAFKCW010000001.1"/>
</dbReference>
<keyword evidence="3" id="KW-1185">Reference proteome</keyword>
<dbReference type="InterPro" id="IPR000182">
    <property type="entry name" value="GNAT_dom"/>
</dbReference>
<dbReference type="PANTHER" id="PTHR43792">
    <property type="entry name" value="GNAT FAMILY, PUTATIVE (AFU_ORTHOLOGUE AFUA_3G00765)-RELATED-RELATED"/>
    <property type="match status" value="1"/>
</dbReference>
<sequence length="176" mass="20053">MRKLTFRDAEDFYTLNLDQDVIRFTGDKPFESVEAARDFLDAYGQYKSFGVGRLAVVEKANLRFLGWCGLAYRPELDEYDIGFRFYRRYWNRGFATETAGKCLEFGFQELGIQKVVGRVMEKNGASIRVLEKIGMDFKDRCDFDGNPGLLYEIFSNGLSGGKGTISPLKAAPSRFL</sequence>
<evidence type="ECO:0000313" key="2">
    <source>
        <dbReference type="EMBL" id="MBN7800103.1"/>
    </source>
</evidence>
<proteinExistence type="predicted"/>
<evidence type="ECO:0000259" key="1">
    <source>
        <dbReference type="PROSITE" id="PS51186"/>
    </source>
</evidence>
<name>A0ABS3BLD4_9BACT</name>
<dbReference type="InterPro" id="IPR016181">
    <property type="entry name" value="Acyl_CoA_acyltransferase"/>
</dbReference>
<protein>
    <submittedName>
        <fullName evidence="2">GNAT family N-acetyltransferase</fullName>
    </submittedName>
</protein>
<feature type="domain" description="N-acetyltransferase" evidence="1">
    <location>
        <begin position="1"/>
        <end position="157"/>
    </location>
</feature>
<dbReference type="Proteomes" id="UP000664698">
    <property type="component" value="Unassembled WGS sequence"/>
</dbReference>
<dbReference type="SUPFAM" id="SSF55729">
    <property type="entry name" value="Acyl-CoA N-acyltransferases (Nat)"/>
    <property type="match status" value="1"/>
</dbReference>
<gene>
    <name evidence="2" type="ORF">J0A67_04475</name>
</gene>
<dbReference type="InterPro" id="IPR051531">
    <property type="entry name" value="N-acetyltransferase"/>
</dbReference>